<reference evidence="3 4" key="1">
    <citation type="submission" date="2023-10" db="EMBL/GenBank/DDBJ databases">
        <title>Two novel species belonging to the OM43/NOR5 clade.</title>
        <authorList>
            <person name="Park M."/>
        </authorList>
    </citation>
    <scope>NUCLEOTIDE SEQUENCE [LARGE SCALE GENOMIC DNA]</scope>
    <source>
        <strain evidence="3 4">IMCC45268</strain>
    </source>
</reference>
<dbReference type="PANTHER" id="PTHR13799:SF14">
    <property type="entry name" value="GTP CYCLOHYDROLASE 1 TYPE 2 HOMOLOG"/>
    <property type="match status" value="1"/>
</dbReference>
<dbReference type="Pfam" id="PF01784">
    <property type="entry name" value="DUF34_NIF3"/>
    <property type="match status" value="1"/>
</dbReference>
<sequence>MTVELKDLLKHCDSVLDSSRFNDYCPNGLQVEGRGTVARLAAAVTANQSVLDAAVAWGADALVVHHGYFWRGESAQIVGMKRKRLGTLLSADMSLLAYHLPLDAHPELGNNAQWGKLLGFTDFEPLDKSDTRAVGNLGRLAHPMELEEVVDKVLTLTSRRPLLIGDPKTSVERVAWCTGAAQGYIEKAAAAGADLFISGEISEPTVHAARELGIAYIAAGHHATERYGVQALAASLAETFGLEWSFIDCDNPV</sequence>
<dbReference type="InterPro" id="IPR036069">
    <property type="entry name" value="DUF34/NIF3_sf"/>
</dbReference>
<dbReference type="EMBL" id="CP136865">
    <property type="protein sequence ID" value="WOJ98351.1"/>
    <property type="molecule type" value="Genomic_DNA"/>
</dbReference>
<evidence type="ECO:0000313" key="3">
    <source>
        <dbReference type="EMBL" id="WOJ98351.1"/>
    </source>
</evidence>
<dbReference type="SUPFAM" id="SSF102705">
    <property type="entry name" value="NIF3 (NGG1p interacting factor 3)-like"/>
    <property type="match status" value="1"/>
</dbReference>
<accession>A0ABZ0IFV7</accession>
<evidence type="ECO:0000256" key="1">
    <source>
        <dbReference type="ARBA" id="ARBA00006964"/>
    </source>
</evidence>
<evidence type="ECO:0000256" key="2">
    <source>
        <dbReference type="ARBA" id="ARBA00022723"/>
    </source>
</evidence>
<gene>
    <name evidence="3" type="ORF">R0137_07215</name>
</gene>
<keyword evidence="4" id="KW-1185">Reference proteome</keyword>
<organism evidence="3 4">
    <name type="scientific">Congregibacter brevis</name>
    <dbReference type="NCBI Taxonomy" id="3081201"/>
    <lineage>
        <taxon>Bacteria</taxon>
        <taxon>Pseudomonadati</taxon>
        <taxon>Pseudomonadota</taxon>
        <taxon>Gammaproteobacteria</taxon>
        <taxon>Cellvibrionales</taxon>
        <taxon>Halieaceae</taxon>
        <taxon>Congregibacter</taxon>
    </lineage>
</organism>
<dbReference type="InterPro" id="IPR002678">
    <property type="entry name" value="DUF34/NIF3"/>
</dbReference>
<evidence type="ECO:0000313" key="4">
    <source>
        <dbReference type="Proteomes" id="UP001626549"/>
    </source>
</evidence>
<name>A0ABZ0IFV7_9GAMM</name>
<dbReference type="PANTHER" id="PTHR13799">
    <property type="entry name" value="NGG1 INTERACTING FACTOR 3"/>
    <property type="match status" value="1"/>
</dbReference>
<keyword evidence="2" id="KW-0479">Metal-binding</keyword>
<protein>
    <submittedName>
        <fullName evidence="3">Nif3-like dinuclear metal center hexameric protein</fullName>
    </submittedName>
</protein>
<dbReference type="Gene3D" id="3.40.1390.30">
    <property type="entry name" value="NIF3 (NGG1p interacting factor 3)-like"/>
    <property type="match status" value="2"/>
</dbReference>
<dbReference type="RefSeq" id="WP_407329692.1">
    <property type="nucleotide sequence ID" value="NZ_CP136865.1"/>
</dbReference>
<dbReference type="NCBIfam" id="TIGR00486">
    <property type="entry name" value="YbgI_SA1388"/>
    <property type="match status" value="1"/>
</dbReference>
<comment type="similarity">
    <text evidence="1">Belongs to the GTP cyclohydrolase I type 2/NIF3 family.</text>
</comment>
<proteinExistence type="inferred from homology"/>
<dbReference type="Proteomes" id="UP001626549">
    <property type="component" value="Chromosome"/>
</dbReference>